<evidence type="ECO:0000256" key="1">
    <source>
        <dbReference type="ARBA" id="ARBA00006180"/>
    </source>
</evidence>
<sequence>MWNFNKNSHDEEFYYFNDDLKAVNHKASVNSKCQYSAKNQFPNKNIKTNNQNVHFETHTDSVFTPTDPSDFQIDQPLNHEQHALSSSPTSLSSPVKIKSILKKKSSNNTTPNPIHFKNPILFNNAQISKNLNHNKPKYLLDSNLIKFMLDQDDFEFNVARIFQFFEDTYINNGASTSNNLNYHSFTSASSTNGKVTGYNFLNSFTDNVRYSTLKKGVVYSCLNNIFETYNTQGIFLNLNNINSSAENSIPSANKLDSFRNSSPFSEKNNFSEPIGIFDEFLNSKLYTFTCNNPPDPSSLNSGNLNQQDLAANNTNSKSEIIQITNKTVLQLFLIKENFSKLLDIWLASYYSYLKDYNFKLYTSNSKNFISSDDIDNVESYYYSYQDDEDYINYLNSDSKNNQSPINLKNKKNDNENVKRKTKNSYNESRAYGNSIYNKILQNVEKKPLLNKFPPQELSIDDLLSISRAEKISRILTSSYTPISVLNLILFSPELISKVWSITFYPFNYKFKPLLNTFIRFNEKLLNQYKYFRSIYINILINPNNDFIYNLTDIFIKRNININQMLEFFLKLILTDKWNSSTGIINKLNDEGFISSILNLLSSKYPSSIQNNAADLLRDIIKNSTYSTHDPNADEYDYLLFPETHLTNPNTLGGHSLLRDLCSYKQIKKLFEKIKNETGVPLALSIDILIDIIRNNNTDYDYINLLIKENFDIVYDNDFDLLEVYPVTERDPIYLNNILTIGTEYLDYFYKFLVSANGDNLTDESYFENDFDYNLFIKAFNLETYNNVMNISEEKRKAGEKELLLKKQNMEDYPLEQERKIQNQRSCANFKYFLESFIKRQKSEQVPLSSSDIPDKNDNSSTFDQEQIDEANDKNYKINKDFYKLEIPIPFYPEDHIDSDNDVLKTLAESLPKNPNFIQTSMGIVPRLNRDKFKIIELTAELLHLSGLKLYNSINCEDLIEERMTLQRERENNIFEAMNDDLLSDNEENDNINDMEVIYYFNENLDKLDIANNDFDIKENEYDDTDDLDNSDIDELVNEEQNFPESVLHESLTVSNNEKKLNQDLKKEKIGKLTVQIDDIKNSMKGLKIDTSSPPKTPPNQEVYSDLSQEQFYSENGIIDMDLVNDIIENEKNINSSNKSFSPNPLSPQSSDFITDVGNLATIEFSKGGFNGEGNLQLSTNSINNSEKEVKKEVHAVEYDGGEYDLYENYGSQYNENCDIERDISENEIHINEENDNENGVQYNDYIDRTTAFKDYNTLYEGFDLNEVEIRELGSFSCLNDYKIFLNKFENRKNDKNIVLNKYQERELEKYIFLIQYILQNKTYFVCQIENQEYDILKEMKSRNYLSLGDKYKLKLKETNFLKLLFRKFLLKYPWHILLDNVLYDFFQQIMNLPSFNLNLNILLIDDLFVNVKINNILLYIYEKNDEFYKKTQLEFGMMGHVFLISEEVFKFIMVNNLNLINYKIVDQFTKKFFQFSFMNMNIRNNYGFSNTIM</sequence>
<evidence type="ECO:0000313" key="3">
    <source>
        <dbReference type="Proteomes" id="UP000095038"/>
    </source>
</evidence>
<accession>A0A1D2VD59</accession>
<protein>
    <submittedName>
        <fullName evidence="2">Uncharacterized protein</fullName>
    </submittedName>
</protein>
<proteinExistence type="inferred from homology"/>
<dbReference type="InterPro" id="IPR007587">
    <property type="entry name" value="SAPS"/>
</dbReference>
<dbReference type="InParanoid" id="A0A1D2VD59"/>
<dbReference type="RefSeq" id="XP_020045819.1">
    <property type="nucleotide sequence ID" value="XM_020191945.1"/>
</dbReference>
<dbReference type="PANTHER" id="PTHR12634">
    <property type="entry name" value="SIT4 YEAST -ASSOCIATING PROTEIN-RELATED"/>
    <property type="match status" value="1"/>
</dbReference>
<dbReference type="GO" id="GO:0005829">
    <property type="term" value="C:cytosol"/>
    <property type="evidence" value="ECO:0007669"/>
    <property type="project" value="TreeGrafter"/>
</dbReference>
<dbReference type="Proteomes" id="UP000095038">
    <property type="component" value="Unassembled WGS sequence"/>
</dbReference>
<dbReference type="EMBL" id="KV454485">
    <property type="protein sequence ID" value="ODV59512.1"/>
    <property type="molecule type" value="Genomic_DNA"/>
</dbReference>
<dbReference type="GO" id="GO:0019888">
    <property type="term" value="F:protein phosphatase regulator activity"/>
    <property type="evidence" value="ECO:0007669"/>
    <property type="project" value="TreeGrafter"/>
</dbReference>
<reference evidence="3" key="1">
    <citation type="submission" date="2016-05" db="EMBL/GenBank/DDBJ databases">
        <title>Comparative genomics of biotechnologically important yeasts.</title>
        <authorList>
            <consortium name="DOE Joint Genome Institute"/>
            <person name="Riley R."/>
            <person name="Haridas S."/>
            <person name="Wolfe K.H."/>
            <person name="Lopes M.R."/>
            <person name="Hittinger C.T."/>
            <person name="Goker M."/>
            <person name="Salamov A."/>
            <person name="Wisecaver J."/>
            <person name="Long T.M."/>
            <person name="Aerts A.L."/>
            <person name="Barry K."/>
            <person name="Choi C."/>
            <person name="Clum A."/>
            <person name="Coughlan A.Y."/>
            <person name="Deshpande S."/>
            <person name="Douglass A.P."/>
            <person name="Hanson S.J."/>
            <person name="Klenk H.-P."/>
            <person name="Labutti K."/>
            <person name="Lapidus A."/>
            <person name="Lindquist E."/>
            <person name="Lipzen A."/>
            <person name="Meier-Kolthoff J.P."/>
            <person name="Ohm R.A."/>
            <person name="Otillar R.P."/>
            <person name="Pangilinan J."/>
            <person name="Peng Y."/>
            <person name="Rokas A."/>
            <person name="Rosa C.A."/>
            <person name="Scheuner C."/>
            <person name="Sibirny A.A."/>
            <person name="Slot J.C."/>
            <person name="Stielow J.B."/>
            <person name="Sun H."/>
            <person name="Kurtzman C.P."/>
            <person name="Blackwell M."/>
            <person name="Grigoriev I.V."/>
            <person name="Jeffries T.W."/>
        </authorList>
    </citation>
    <scope>NUCLEOTIDE SEQUENCE [LARGE SCALE GENOMIC DNA]</scope>
    <source>
        <strain evidence="3">DSM 1968</strain>
    </source>
</reference>
<name>A0A1D2VD59_9ASCO</name>
<dbReference type="GO" id="GO:0005634">
    <property type="term" value="C:nucleus"/>
    <property type="evidence" value="ECO:0007669"/>
    <property type="project" value="TreeGrafter"/>
</dbReference>
<dbReference type="GeneID" id="30965581"/>
<dbReference type="OrthoDB" id="295029at2759"/>
<gene>
    <name evidence="2" type="ORF">ASCRUDRAFT_71478</name>
</gene>
<dbReference type="STRING" id="1344418.A0A1D2VD59"/>
<dbReference type="GO" id="GO:0019903">
    <property type="term" value="F:protein phosphatase binding"/>
    <property type="evidence" value="ECO:0007669"/>
    <property type="project" value="InterPro"/>
</dbReference>
<comment type="similarity">
    <text evidence="1">Belongs to the SAPS family.</text>
</comment>
<dbReference type="Pfam" id="PF04499">
    <property type="entry name" value="SAPS"/>
    <property type="match status" value="2"/>
</dbReference>
<evidence type="ECO:0000313" key="2">
    <source>
        <dbReference type="EMBL" id="ODV59512.1"/>
    </source>
</evidence>
<keyword evidence="3" id="KW-1185">Reference proteome</keyword>
<organism evidence="2 3">
    <name type="scientific">Ascoidea rubescens DSM 1968</name>
    <dbReference type="NCBI Taxonomy" id="1344418"/>
    <lineage>
        <taxon>Eukaryota</taxon>
        <taxon>Fungi</taxon>
        <taxon>Dikarya</taxon>
        <taxon>Ascomycota</taxon>
        <taxon>Saccharomycotina</taxon>
        <taxon>Saccharomycetes</taxon>
        <taxon>Ascoideaceae</taxon>
        <taxon>Ascoidea</taxon>
    </lineage>
</organism>
<dbReference type="PANTHER" id="PTHR12634:SF14">
    <property type="entry name" value="SIT4-ASSOCIATING PROTEIN SAP155-RELATED"/>
    <property type="match status" value="1"/>
</dbReference>